<evidence type="ECO:0000256" key="1">
    <source>
        <dbReference type="SAM" id="Phobius"/>
    </source>
</evidence>
<protein>
    <submittedName>
        <fullName evidence="2">Uncharacterized protein</fullName>
    </submittedName>
</protein>
<comment type="caution">
    <text evidence="2">The sequence shown here is derived from an EMBL/GenBank/DDBJ whole genome shotgun (WGS) entry which is preliminary data.</text>
</comment>
<keyword evidence="1" id="KW-0812">Transmembrane</keyword>
<keyword evidence="3" id="KW-1185">Reference proteome</keyword>
<organism evidence="2 3">
    <name type="scientific">Litoribaculum gwangyangense</name>
    <dbReference type="NCBI Taxonomy" id="1130722"/>
    <lineage>
        <taxon>Bacteria</taxon>
        <taxon>Pseudomonadati</taxon>
        <taxon>Bacteroidota</taxon>
        <taxon>Flavobacteriia</taxon>
        <taxon>Flavobacteriales</taxon>
        <taxon>Flavobacteriaceae</taxon>
        <taxon>Litoribaculum</taxon>
    </lineage>
</organism>
<accession>A0ABP9C8W5</accession>
<proteinExistence type="predicted"/>
<evidence type="ECO:0000313" key="2">
    <source>
        <dbReference type="EMBL" id="GAA4806796.1"/>
    </source>
</evidence>
<dbReference type="EMBL" id="BAABJW010000002">
    <property type="protein sequence ID" value="GAA4806796.1"/>
    <property type="molecule type" value="Genomic_DNA"/>
</dbReference>
<name>A0ABP9C8W5_9FLAO</name>
<reference evidence="3" key="1">
    <citation type="journal article" date="2019" name="Int. J. Syst. Evol. Microbiol.">
        <title>The Global Catalogue of Microorganisms (GCM) 10K type strain sequencing project: providing services to taxonomists for standard genome sequencing and annotation.</title>
        <authorList>
            <consortium name="The Broad Institute Genomics Platform"/>
            <consortium name="The Broad Institute Genome Sequencing Center for Infectious Disease"/>
            <person name="Wu L."/>
            <person name="Ma J."/>
        </authorList>
    </citation>
    <scope>NUCLEOTIDE SEQUENCE [LARGE SCALE GENOMIC DNA]</scope>
    <source>
        <strain evidence="3">JCM 18325</strain>
    </source>
</reference>
<keyword evidence="1" id="KW-1133">Transmembrane helix</keyword>
<keyword evidence="1" id="KW-0472">Membrane</keyword>
<gene>
    <name evidence="2" type="ORF">GCM10023330_11660</name>
</gene>
<sequence length="61" mass="7129">MTYLTSCKTISIMRLLNKKTIYFSIIICLLCTSLVAQISKKNDWKNNLEIYKKGRIVDNKN</sequence>
<evidence type="ECO:0000313" key="3">
    <source>
        <dbReference type="Proteomes" id="UP001501433"/>
    </source>
</evidence>
<feature type="transmembrane region" description="Helical" evidence="1">
    <location>
        <begin position="21"/>
        <end position="39"/>
    </location>
</feature>
<dbReference type="Proteomes" id="UP001501433">
    <property type="component" value="Unassembled WGS sequence"/>
</dbReference>